<sequence length="299" mass="32976">MSGKKALVVEGGAMRGIFASGVLDAFLDVNFNPFDFAIGVSAGASNLLGYLAQQQNRSYQVITGLATDDAFFNPARFVRGGNLVDVQWLQQESLRRFPLDTNTLFNNIPLLAAVTNVNTGDADYYWVKPDNMSKVIEATTALPIAYRPTPCFSGGCYTDGGVADSIPVVEAYRRGAREITVILSQPGDYEMSPMKMPKLMDQLLKKYPHVADAMRKRAERYNASLAFIKNPPKDCVVNVIAPPDTFPVGRFTMKKSKLNEGYGMGIRAGQAYMFNLYKDVLKQQVLEEGSTRKVRDLVA</sequence>
<dbReference type="RefSeq" id="WP_062662252.1">
    <property type="nucleotide sequence ID" value="NZ_FIZX01000001.1"/>
</dbReference>
<dbReference type="EMBL" id="FIZX01000001">
    <property type="protein sequence ID" value="CZF79547.1"/>
    <property type="molecule type" value="Genomic_DNA"/>
</dbReference>
<keyword evidence="2 4" id="KW-0442">Lipid degradation</keyword>
<protein>
    <submittedName>
        <fullName evidence="6">Patatin-like phospholipase</fullName>
    </submittedName>
</protein>
<evidence type="ECO:0000313" key="6">
    <source>
        <dbReference type="EMBL" id="CZF79547.1"/>
    </source>
</evidence>
<feature type="active site" description="Proton acceptor" evidence="4">
    <location>
        <position position="159"/>
    </location>
</feature>
<dbReference type="CDD" id="cd07208">
    <property type="entry name" value="Pat_hypo_Ecoli_yjju_like"/>
    <property type="match status" value="1"/>
</dbReference>
<dbReference type="Gene3D" id="3.40.1090.10">
    <property type="entry name" value="Cytosolic phospholipase A2 catalytic domain"/>
    <property type="match status" value="2"/>
</dbReference>
<proteinExistence type="predicted"/>
<dbReference type="OrthoDB" id="9802424at2"/>
<keyword evidence="1 4" id="KW-0378">Hydrolase</keyword>
<dbReference type="InterPro" id="IPR050301">
    <property type="entry name" value="NTE"/>
</dbReference>
<comment type="caution">
    <text evidence="4">Lacks conserved residue(s) required for the propagation of feature annotation.</text>
</comment>
<evidence type="ECO:0000313" key="7">
    <source>
        <dbReference type="Proteomes" id="UP000071641"/>
    </source>
</evidence>
<feature type="domain" description="PNPLA" evidence="5">
    <location>
        <begin position="7"/>
        <end position="172"/>
    </location>
</feature>
<dbReference type="Proteomes" id="UP000071641">
    <property type="component" value="Unassembled WGS sequence"/>
</dbReference>
<dbReference type="PANTHER" id="PTHR14226:SF25">
    <property type="entry name" value="PHOSPHOESTERASE"/>
    <property type="match status" value="1"/>
</dbReference>
<dbReference type="AlphaFoldDB" id="A0A128EYH6"/>
<dbReference type="InterPro" id="IPR002641">
    <property type="entry name" value="PNPLA_dom"/>
</dbReference>
<dbReference type="InterPro" id="IPR037483">
    <property type="entry name" value="YjjU-like"/>
</dbReference>
<evidence type="ECO:0000256" key="4">
    <source>
        <dbReference type="PROSITE-ProRule" id="PRU01161"/>
    </source>
</evidence>
<dbReference type="PROSITE" id="PS51635">
    <property type="entry name" value="PNPLA"/>
    <property type="match status" value="1"/>
</dbReference>
<dbReference type="STRING" id="1796497.GCE9029_01515"/>
<name>A0A128EYH6_9GAMM</name>
<dbReference type="InterPro" id="IPR016035">
    <property type="entry name" value="Acyl_Trfase/lysoPLipase"/>
</dbReference>
<reference evidence="7" key="1">
    <citation type="submission" date="2016-02" db="EMBL/GenBank/DDBJ databases">
        <authorList>
            <person name="Rodrigo-Torres Lidia"/>
            <person name="Arahal R.David."/>
        </authorList>
    </citation>
    <scope>NUCLEOTIDE SEQUENCE [LARGE SCALE GENOMIC DNA]</scope>
    <source>
        <strain evidence="7">CECT 9029</strain>
    </source>
</reference>
<dbReference type="InterPro" id="IPR045943">
    <property type="entry name" value="DUF6363"/>
</dbReference>
<dbReference type="GO" id="GO:0016042">
    <property type="term" value="P:lipid catabolic process"/>
    <property type="evidence" value="ECO:0007669"/>
    <property type="project" value="UniProtKB-UniRule"/>
</dbReference>
<dbReference type="PANTHER" id="PTHR14226">
    <property type="entry name" value="NEUROPATHY TARGET ESTERASE/SWISS CHEESE D.MELANOGASTER"/>
    <property type="match status" value="1"/>
</dbReference>
<evidence type="ECO:0000256" key="2">
    <source>
        <dbReference type="ARBA" id="ARBA00022963"/>
    </source>
</evidence>
<feature type="active site" description="Nucleophile" evidence="4">
    <location>
        <position position="41"/>
    </location>
</feature>
<feature type="short sequence motif" description="GXSXG" evidence="4">
    <location>
        <begin position="39"/>
        <end position="43"/>
    </location>
</feature>
<dbReference type="SUPFAM" id="SSF52151">
    <property type="entry name" value="FabD/lysophospholipase-like"/>
    <property type="match status" value="1"/>
</dbReference>
<gene>
    <name evidence="6" type="ORF">GCE9029_01515</name>
</gene>
<dbReference type="Pfam" id="PF19890">
    <property type="entry name" value="DUF6363"/>
    <property type="match status" value="1"/>
</dbReference>
<dbReference type="Pfam" id="PF01734">
    <property type="entry name" value="Patatin"/>
    <property type="match status" value="1"/>
</dbReference>
<feature type="short sequence motif" description="DGA/G" evidence="4">
    <location>
        <begin position="159"/>
        <end position="161"/>
    </location>
</feature>
<keyword evidence="3 4" id="KW-0443">Lipid metabolism</keyword>
<evidence type="ECO:0000259" key="5">
    <source>
        <dbReference type="PROSITE" id="PS51635"/>
    </source>
</evidence>
<evidence type="ECO:0000256" key="3">
    <source>
        <dbReference type="ARBA" id="ARBA00023098"/>
    </source>
</evidence>
<evidence type="ECO:0000256" key="1">
    <source>
        <dbReference type="ARBA" id="ARBA00022801"/>
    </source>
</evidence>
<keyword evidence="7" id="KW-1185">Reference proteome</keyword>
<accession>A0A128EYH6</accession>
<dbReference type="GO" id="GO:0016787">
    <property type="term" value="F:hydrolase activity"/>
    <property type="evidence" value="ECO:0007669"/>
    <property type="project" value="UniProtKB-UniRule"/>
</dbReference>
<organism evidence="6 7">
    <name type="scientific">Grimontia celer</name>
    <dbReference type="NCBI Taxonomy" id="1796497"/>
    <lineage>
        <taxon>Bacteria</taxon>
        <taxon>Pseudomonadati</taxon>
        <taxon>Pseudomonadota</taxon>
        <taxon>Gammaproteobacteria</taxon>
        <taxon>Vibrionales</taxon>
        <taxon>Vibrionaceae</taxon>
        <taxon>Grimontia</taxon>
    </lineage>
</organism>